<organism evidence="6 7">
    <name type="scientific">Achromobacter spanius</name>
    <dbReference type="NCBI Taxonomy" id="217203"/>
    <lineage>
        <taxon>Bacteria</taxon>
        <taxon>Pseudomonadati</taxon>
        <taxon>Pseudomonadota</taxon>
        <taxon>Betaproteobacteria</taxon>
        <taxon>Burkholderiales</taxon>
        <taxon>Alcaligenaceae</taxon>
        <taxon>Achromobacter</taxon>
    </lineage>
</organism>
<evidence type="ECO:0000256" key="2">
    <source>
        <dbReference type="ARBA" id="ARBA00023015"/>
    </source>
</evidence>
<comment type="similarity">
    <text evidence="1">Belongs to the LysR transcriptional regulatory family.</text>
</comment>
<proteinExistence type="inferred from homology"/>
<gene>
    <name evidence="6" type="ORF">P8T11_14925</name>
</gene>
<dbReference type="PROSITE" id="PS50931">
    <property type="entry name" value="HTH_LYSR"/>
    <property type="match status" value="1"/>
</dbReference>
<dbReference type="Pfam" id="PF03466">
    <property type="entry name" value="LysR_substrate"/>
    <property type="match status" value="1"/>
</dbReference>
<evidence type="ECO:0000313" key="7">
    <source>
        <dbReference type="Proteomes" id="UP001214170"/>
    </source>
</evidence>
<keyword evidence="4" id="KW-0804">Transcription</keyword>
<dbReference type="Pfam" id="PF00126">
    <property type="entry name" value="HTH_1"/>
    <property type="match status" value="1"/>
</dbReference>
<evidence type="ECO:0000256" key="3">
    <source>
        <dbReference type="ARBA" id="ARBA00023125"/>
    </source>
</evidence>
<dbReference type="SUPFAM" id="SSF53850">
    <property type="entry name" value="Periplasmic binding protein-like II"/>
    <property type="match status" value="1"/>
</dbReference>
<dbReference type="InterPro" id="IPR005119">
    <property type="entry name" value="LysR_subst-bd"/>
</dbReference>
<evidence type="ECO:0000259" key="5">
    <source>
        <dbReference type="PROSITE" id="PS50931"/>
    </source>
</evidence>
<dbReference type="PANTHER" id="PTHR30126">
    <property type="entry name" value="HTH-TYPE TRANSCRIPTIONAL REGULATOR"/>
    <property type="match status" value="1"/>
</dbReference>
<keyword evidence="7" id="KW-1185">Reference proteome</keyword>
<evidence type="ECO:0000313" key="6">
    <source>
        <dbReference type="EMBL" id="WFP05636.1"/>
    </source>
</evidence>
<dbReference type="Proteomes" id="UP001214170">
    <property type="component" value="Chromosome"/>
</dbReference>
<evidence type="ECO:0000256" key="1">
    <source>
        <dbReference type="ARBA" id="ARBA00009437"/>
    </source>
</evidence>
<dbReference type="EMBL" id="CP121261">
    <property type="protein sequence ID" value="WFP05636.1"/>
    <property type="molecule type" value="Genomic_DNA"/>
</dbReference>
<evidence type="ECO:0000256" key="4">
    <source>
        <dbReference type="ARBA" id="ARBA00023163"/>
    </source>
</evidence>
<accession>A0ABY8GLD0</accession>
<feature type="domain" description="HTH lysR-type" evidence="5">
    <location>
        <begin position="9"/>
        <end position="66"/>
    </location>
</feature>
<keyword evidence="2" id="KW-0805">Transcription regulation</keyword>
<dbReference type="PANTHER" id="PTHR30126:SF97">
    <property type="entry name" value="HTH-TYPE TRANSCRIPTIONAL REGULATOR ABGR"/>
    <property type="match status" value="1"/>
</dbReference>
<dbReference type="Gene3D" id="1.10.10.10">
    <property type="entry name" value="Winged helix-like DNA-binding domain superfamily/Winged helix DNA-binding domain"/>
    <property type="match status" value="1"/>
</dbReference>
<dbReference type="Gene3D" id="3.40.190.290">
    <property type="match status" value="1"/>
</dbReference>
<dbReference type="PRINTS" id="PR00039">
    <property type="entry name" value="HTHLYSR"/>
</dbReference>
<dbReference type="SUPFAM" id="SSF46785">
    <property type="entry name" value="Winged helix' DNA-binding domain"/>
    <property type="match status" value="1"/>
</dbReference>
<keyword evidence="3" id="KW-0238">DNA-binding</keyword>
<dbReference type="InterPro" id="IPR036388">
    <property type="entry name" value="WH-like_DNA-bd_sf"/>
</dbReference>
<dbReference type="InterPro" id="IPR000847">
    <property type="entry name" value="LysR_HTH_N"/>
</dbReference>
<protein>
    <submittedName>
        <fullName evidence="6">LysR substrate-binding domain-containing protein</fullName>
    </submittedName>
</protein>
<sequence>MPVRLGTHLKPRHAELMIALDEERNLGRAADRLHMSQPAASKALAQLEEQVGHALFERTSHGTQPTAAGSIMILHARHTLGSAARVAAELQAAQERGCALLRLGTLPSAAVTVAPRLIAALCQRMPALEVTLVEGVLDNLLDRLSVDELDIVLGRLGGRPLPAECEAMRLHDEPICIVSAPGHPLAGGRDLHLPELQGRSWVLPLPGTMLRERLERAFEQAGLPVPPARMHTNSLLATLAHIDHSDWLAAMPTAIAEFYRDRGALDVLPLRIEGNFGAIGAIYRQQGTRMPAVQAALDWLAQAREPNVDVHST</sequence>
<name>A0ABY8GLD0_9BURK</name>
<dbReference type="RefSeq" id="WP_268081212.1">
    <property type="nucleotide sequence ID" value="NZ_CP106885.1"/>
</dbReference>
<reference evidence="6 7" key="1">
    <citation type="submission" date="2023-03" db="EMBL/GenBank/DDBJ databases">
        <title>Achromobacter spanius LIG8.</title>
        <authorList>
            <person name="Shrestha S."/>
        </authorList>
    </citation>
    <scope>NUCLEOTIDE SEQUENCE [LARGE SCALE GENOMIC DNA]</scope>
    <source>
        <strain evidence="6 7">LIG8</strain>
    </source>
</reference>
<dbReference type="InterPro" id="IPR036390">
    <property type="entry name" value="WH_DNA-bd_sf"/>
</dbReference>